<keyword evidence="4" id="KW-1133">Transmembrane helix</keyword>
<accession>A0ABR3GIY7</accession>
<dbReference type="InterPro" id="IPR036259">
    <property type="entry name" value="MFS_trans_sf"/>
</dbReference>
<evidence type="ECO:0000256" key="4">
    <source>
        <dbReference type="SAM" id="Phobius"/>
    </source>
</evidence>
<dbReference type="EMBL" id="JBBBZM010000060">
    <property type="protein sequence ID" value="KAL0635902.1"/>
    <property type="molecule type" value="Genomic_DNA"/>
</dbReference>
<dbReference type="Pfam" id="PF07690">
    <property type="entry name" value="MFS_1"/>
    <property type="match status" value="1"/>
</dbReference>
<comment type="similarity">
    <text evidence="2">Belongs to the major facilitator superfamily. Monocarboxylate porter (TC 2.A.1.13) family.</text>
</comment>
<reference evidence="6 7" key="1">
    <citation type="submission" date="2024-02" db="EMBL/GenBank/DDBJ databases">
        <title>Discinaceae phylogenomics.</title>
        <authorList>
            <person name="Dirks A.C."/>
            <person name="James T.Y."/>
        </authorList>
    </citation>
    <scope>NUCLEOTIDE SEQUENCE [LARGE SCALE GENOMIC DNA]</scope>
    <source>
        <strain evidence="6 7">ACD0624</strain>
    </source>
</reference>
<dbReference type="PROSITE" id="PS50850">
    <property type="entry name" value="MFS"/>
    <property type="match status" value="1"/>
</dbReference>
<evidence type="ECO:0000259" key="5">
    <source>
        <dbReference type="PROSITE" id="PS50850"/>
    </source>
</evidence>
<dbReference type="Proteomes" id="UP001447188">
    <property type="component" value="Unassembled WGS sequence"/>
</dbReference>
<comment type="subcellular location">
    <subcellularLocation>
        <location evidence="1">Membrane</location>
        <topology evidence="1">Multi-pass membrane protein</topology>
    </subcellularLocation>
</comment>
<evidence type="ECO:0000256" key="2">
    <source>
        <dbReference type="ARBA" id="ARBA00006727"/>
    </source>
</evidence>
<feature type="transmembrane region" description="Helical" evidence="4">
    <location>
        <begin position="320"/>
        <end position="340"/>
    </location>
</feature>
<evidence type="ECO:0000256" key="3">
    <source>
        <dbReference type="SAM" id="MobiDB-lite"/>
    </source>
</evidence>
<feature type="transmembrane region" description="Helical" evidence="4">
    <location>
        <begin position="121"/>
        <end position="138"/>
    </location>
</feature>
<evidence type="ECO:0000313" key="6">
    <source>
        <dbReference type="EMBL" id="KAL0635902.1"/>
    </source>
</evidence>
<dbReference type="InterPro" id="IPR050327">
    <property type="entry name" value="Proton-linked_MCT"/>
</dbReference>
<feature type="transmembrane region" description="Helical" evidence="4">
    <location>
        <begin position="281"/>
        <end position="300"/>
    </location>
</feature>
<protein>
    <recommendedName>
        <fullName evidence="5">Major facilitator superfamily (MFS) profile domain-containing protein</fullName>
    </recommendedName>
</protein>
<feature type="transmembrane region" description="Helical" evidence="4">
    <location>
        <begin position="88"/>
        <end position="109"/>
    </location>
</feature>
<gene>
    <name evidence="6" type="ORF">Q9L58_005145</name>
</gene>
<feature type="region of interest" description="Disordered" evidence="3">
    <location>
        <begin position="15"/>
        <end position="36"/>
    </location>
</feature>
<sequence length="394" mass="41980">MDSVSSSVQLRTLSHIDRRRSDEETPANSIASFATAPSPTRRKQALVLISTFLMIFQTIGINQTYGVFQEFYTTSPASFLPEKQANNRAAVAFVGTLGAGLTWGGSIFVNPLVSRTKDVRWITGLGSVGMSLGLILAGESRNVSVIPPPERESFSPEDIFTLPVSFVAQWRFGRPQGTRVNIALARKPTFLLQCLAALLQASGNFVPLTFMTTFSTTLGYTSAFAALLLAVNNGVNTISRIMLGALADYIGRQNMIVLGMLGSAASVWGLWLTAATGGGKGPWIAFVVGYGILAGGYNALLPTVIAEIYGIQAYASVNGFIYFVRGLGAFFGSPVGGVILDSSSSSSSLDKLGKPHEYTNVIIYDGALLLLASLCVMGVRVFDATDKGVWKLKA</sequence>
<organism evidence="6 7">
    <name type="scientific">Discina gigas</name>
    <dbReference type="NCBI Taxonomy" id="1032678"/>
    <lineage>
        <taxon>Eukaryota</taxon>
        <taxon>Fungi</taxon>
        <taxon>Dikarya</taxon>
        <taxon>Ascomycota</taxon>
        <taxon>Pezizomycotina</taxon>
        <taxon>Pezizomycetes</taxon>
        <taxon>Pezizales</taxon>
        <taxon>Discinaceae</taxon>
        <taxon>Discina</taxon>
    </lineage>
</organism>
<dbReference type="PANTHER" id="PTHR11360:SF302">
    <property type="entry name" value="MAJOR FACILITATOR SUPERFAMILY (MFS) PROFILE DOMAIN-CONTAINING PROTEIN"/>
    <property type="match status" value="1"/>
</dbReference>
<evidence type="ECO:0000313" key="7">
    <source>
        <dbReference type="Proteomes" id="UP001447188"/>
    </source>
</evidence>
<dbReference type="PANTHER" id="PTHR11360">
    <property type="entry name" value="MONOCARBOXYLATE TRANSPORTER"/>
    <property type="match status" value="1"/>
</dbReference>
<feature type="compositionally biased region" description="Polar residues" evidence="3">
    <location>
        <begin position="26"/>
        <end position="36"/>
    </location>
</feature>
<feature type="transmembrane region" description="Helical" evidence="4">
    <location>
        <begin position="45"/>
        <end position="68"/>
    </location>
</feature>
<feature type="domain" description="Major facilitator superfamily (MFS) profile" evidence="5">
    <location>
        <begin position="189"/>
        <end position="394"/>
    </location>
</feature>
<proteinExistence type="inferred from homology"/>
<keyword evidence="7" id="KW-1185">Reference proteome</keyword>
<feature type="transmembrane region" description="Helical" evidence="4">
    <location>
        <begin position="217"/>
        <end position="235"/>
    </location>
</feature>
<dbReference type="SUPFAM" id="SSF103473">
    <property type="entry name" value="MFS general substrate transporter"/>
    <property type="match status" value="1"/>
</dbReference>
<comment type="caution">
    <text evidence="6">The sequence shown here is derived from an EMBL/GenBank/DDBJ whole genome shotgun (WGS) entry which is preliminary data.</text>
</comment>
<feature type="transmembrane region" description="Helical" evidence="4">
    <location>
        <begin position="361"/>
        <end position="382"/>
    </location>
</feature>
<dbReference type="InterPro" id="IPR011701">
    <property type="entry name" value="MFS"/>
</dbReference>
<evidence type="ECO:0000256" key="1">
    <source>
        <dbReference type="ARBA" id="ARBA00004141"/>
    </source>
</evidence>
<name>A0ABR3GIY7_9PEZI</name>
<feature type="transmembrane region" description="Helical" evidence="4">
    <location>
        <begin position="255"/>
        <end position="274"/>
    </location>
</feature>
<keyword evidence="4" id="KW-0472">Membrane</keyword>
<dbReference type="Gene3D" id="1.20.1250.20">
    <property type="entry name" value="MFS general substrate transporter like domains"/>
    <property type="match status" value="1"/>
</dbReference>
<keyword evidence="4" id="KW-0812">Transmembrane</keyword>
<dbReference type="InterPro" id="IPR020846">
    <property type="entry name" value="MFS_dom"/>
</dbReference>